<keyword evidence="3" id="KW-1185">Reference proteome</keyword>
<comment type="caution">
    <text evidence="2">The sequence shown here is derived from an EMBL/GenBank/DDBJ whole genome shotgun (WGS) entry which is preliminary data.</text>
</comment>
<dbReference type="Proteomes" id="UP000649179">
    <property type="component" value="Unassembled WGS sequence"/>
</dbReference>
<protein>
    <submittedName>
        <fullName evidence="2">Uncharacterized protein</fullName>
    </submittedName>
</protein>
<dbReference type="RefSeq" id="WP_188779657.1">
    <property type="nucleotide sequence ID" value="NZ_BMKQ01000001.1"/>
</dbReference>
<dbReference type="AlphaFoldDB" id="A0A917BKX1"/>
<reference evidence="2" key="1">
    <citation type="journal article" date="2014" name="Int. J. Syst. Evol. Microbiol.">
        <title>Complete genome sequence of Corynebacterium casei LMG S-19264T (=DSM 44701T), isolated from a smear-ripened cheese.</title>
        <authorList>
            <consortium name="US DOE Joint Genome Institute (JGI-PGF)"/>
            <person name="Walter F."/>
            <person name="Albersmeier A."/>
            <person name="Kalinowski J."/>
            <person name="Ruckert C."/>
        </authorList>
    </citation>
    <scope>NUCLEOTIDE SEQUENCE</scope>
    <source>
        <strain evidence="2">CGMCC 1.16067</strain>
    </source>
</reference>
<evidence type="ECO:0000313" key="3">
    <source>
        <dbReference type="Proteomes" id="UP000649179"/>
    </source>
</evidence>
<reference evidence="2" key="2">
    <citation type="submission" date="2020-09" db="EMBL/GenBank/DDBJ databases">
        <authorList>
            <person name="Sun Q."/>
            <person name="Zhou Y."/>
        </authorList>
    </citation>
    <scope>NUCLEOTIDE SEQUENCE</scope>
    <source>
        <strain evidence="2">CGMCC 1.16067</strain>
    </source>
</reference>
<gene>
    <name evidence="2" type="ORF">GCM10011519_20190</name>
</gene>
<sequence>MTEQQPEQTERIDADVTPDDDVAGTSTGDPIAGVHISEEQADEAVEPEDNDAIEVDGPSQKHA</sequence>
<proteinExistence type="predicted"/>
<dbReference type="EMBL" id="BMKQ01000001">
    <property type="protein sequence ID" value="GGF46223.1"/>
    <property type="molecule type" value="Genomic_DNA"/>
</dbReference>
<organism evidence="2 3">
    <name type="scientific">Marmoricola endophyticus</name>
    <dbReference type="NCBI Taxonomy" id="2040280"/>
    <lineage>
        <taxon>Bacteria</taxon>
        <taxon>Bacillati</taxon>
        <taxon>Actinomycetota</taxon>
        <taxon>Actinomycetes</taxon>
        <taxon>Propionibacteriales</taxon>
        <taxon>Nocardioidaceae</taxon>
        <taxon>Marmoricola</taxon>
    </lineage>
</organism>
<feature type="compositionally biased region" description="Acidic residues" evidence="1">
    <location>
        <begin position="39"/>
        <end position="54"/>
    </location>
</feature>
<name>A0A917BKX1_9ACTN</name>
<feature type="region of interest" description="Disordered" evidence="1">
    <location>
        <begin position="1"/>
        <end position="63"/>
    </location>
</feature>
<accession>A0A917BKX1</accession>
<evidence type="ECO:0000256" key="1">
    <source>
        <dbReference type="SAM" id="MobiDB-lite"/>
    </source>
</evidence>
<evidence type="ECO:0000313" key="2">
    <source>
        <dbReference type="EMBL" id="GGF46223.1"/>
    </source>
</evidence>